<organism evidence="3 4">
    <name type="scientific">Alectoria fallacina</name>
    <dbReference type="NCBI Taxonomy" id="1903189"/>
    <lineage>
        <taxon>Eukaryota</taxon>
        <taxon>Fungi</taxon>
        <taxon>Dikarya</taxon>
        <taxon>Ascomycota</taxon>
        <taxon>Pezizomycotina</taxon>
        <taxon>Lecanoromycetes</taxon>
        <taxon>OSLEUM clade</taxon>
        <taxon>Lecanoromycetidae</taxon>
        <taxon>Lecanorales</taxon>
        <taxon>Lecanorineae</taxon>
        <taxon>Parmeliaceae</taxon>
        <taxon>Alectoria</taxon>
    </lineage>
</organism>
<dbReference type="EMBL" id="CAJPDR010000035">
    <property type="protein sequence ID" value="CAF9909344.1"/>
    <property type="molecule type" value="Genomic_DNA"/>
</dbReference>
<comment type="caution">
    <text evidence="3">The sequence shown here is derived from an EMBL/GenBank/DDBJ whole genome shotgun (WGS) entry which is preliminary data.</text>
</comment>
<proteinExistence type="predicted"/>
<dbReference type="SUPFAM" id="SSF48371">
    <property type="entry name" value="ARM repeat"/>
    <property type="match status" value="1"/>
</dbReference>
<dbReference type="Gene3D" id="1.25.10.10">
    <property type="entry name" value="Leucine-rich Repeat Variant"/>
    <property type="match status" value="1"/>
</dbReference>
<evidence type="ECO:0000313" key="3">
    <source>
        <dbReference type="EMBL" id="CAF9909344.1"/>
    </source>
</evidence>
<feature type="region of interest" description="Disordered" evidence="1">
    <location>
        <begin position="118"/>
        <end position="144"/>
    </location>
</feature>
<feature type="chain" id="PRO_5034964899" description="Nucleotide exchange factor SIL1" evidence="2">
    <location>
        <begin position="33"/>
        <end position="422"/>
    </location>
</feature>
<evidence type="ECO:0000313" key="4">
    <source>
        <dbReference type="Proteomes" id="UP000664203"/>
    </source>
</evidence>
<dbReference type="Proteomes" id="UP000664203">
    <property type="component" value="Unassembled WGS sequence"/>
</dbReference>
<dbReference type="AlphaFoldDB" id="A0A8H3EQ41"/>
<keyword evidence="4" id="KW-1185">Reference proteome</keyword>
<name>A0A8H3EQ41_9LECA</name>
<sequence length="422" mass="45487">MNPLFACHMFKYTRHTVLPPLLSLLLLSKVHAAAPASSPPASTDLICHTALASECYPTIFQPTKRFQRIHDDQSIPPGLHIRMNLVTGLKEARLNVPEPLGTHHADLVIIDDLQPPPSIEAGEPATEIPELQDQSDPDGGIERGPYYPAVLDAEESSLFFSSIAILHSTTALSTIDLPALAALQDLAHSIHWGVALTRDTAVCQNLVSAVDPRSAASAEVRSAAALLLGTAIHSNPDALDALLSGPYSSEAGMAPVANVLAALKDPGQKDIMLKTRTVFLLSQLCQNTEQLRIFVHSEGLTTLFALFEPEKTTLDDGKDRFRAKAANFIYDRILSSLSSANGLVSQPGSESSGLGNNQAIEKGLEPWCDAFAKALRKYKSVRMSGKKLSLAADAAYESIKVVNHALREENIQLRICGNKPDL</sequence>
<protein>
    <recommendedName>
        <fullName evidence="5">Nucleotide exchange factor SIL1</fullName>
    </recommendedName>
</protein>
<keyword evidence="2" id="KW-0732">Signal</keyword>
<evidence type="ECO:0008006" key="5">
    <source>
        <dbReference type="Google" id="ProtNLM"/>
    </source>
</evidence>
<dbReference type="InterPro" id="IPR016024">
    <property type="entry name" value="ARM-type_fold"/>
</dbReference>
<gene>
    <name evidence="3" type="ORF">ALECFALPRED_005524</name>
</gene>
<evidence type="ECO:0000256" key="2">
    <source>
        <dbReference type="SAM" id="SignalP"/>
    </source>
</evidence>
<feature type="signal peptide" evidence="2">
    <location>
        <begin position="1"/>
        <end position="32"/>
    </location>
</feature>
<dbReference type="OrthoDB" id="448649at2759"/>
<accession>A0A8H3EQ41</accession>
<evidence type="ECO:0000256" key="1">
    <source>
        <dbReference type="SAM" id="MobiDB-lite"/>
    </source>
</evidence>
<dbReference type="InterPro" id="IPR011989">
    <property type="entry name" value="ARM-like"/>
</dbReference>
<reference evidence="3" key="1">
    <citation type="submission" date="2021-03" db="EMBL/GenBank/DDBJ databases">
        <authorList>
            <person name="Tagirdzhanova G."/>
        </authorList>
    </citation>
    <scope>NUCLEOTIDE SEQUENCE</scope>
</reference>